<dbReference type="AlphaFoldDB" id="A0A0F9A457"/>
<gene>
    <name evidence="1" type="ORF">LCGC14_2697820</name>
</gene>
<protein>
    <submittedName>
        <fullName evidence="1">Uncharacterized protein</fullName>
    </submittedName>
</protein>
<evidence type="ECO:0000313" key="1">
    <source>
        <dbReference type="EMBL" id="KKK92945.1"/>
    </source>
</evidence>
<sequence length="436" mass="49118">VFQRYARQPLERMAVAAVARRFGIDFVRPEDATGRTAPDLDLVRGYPQSSARVHRQLRQRGVHDADVFHHRWVPVRARRKAATLISHRKTGEAAAVSVAFGRGRVVAVGDVSFLNSGILCRRLLDHLAPRPRPKRIAALPYSIGRPDKTRRVSNLKIHYPASLSRQAGGFTRIARKVLKQIRPLLPEKDHTWHVQLNRSATSGVLWHGPGDRRLIRIGVGAPDDEVAFALGHRLIEVLPIQGLYLVRPSILGRSAFNHFAGLTAMRWAGFDARADRLASALERESRRQSKGIDPGLYYSELNDSPGLWIWLELEREFGPDLLTRLIRVLPAKPKWSLFEWPGFTPLDWTVHYLSRAVKTDLYTWFARRGATVHPLPRTKAGGRAFDKGLRLSYARRLPDAGGGASDRIDALDGLHRFDRKDKRPLARAVGQLRSGD</sequence>
<organism evidence="1">
    <name type="scientific">marine sediment metagenome</name>
    <dbReference type="NCBI Taxonomy" id="412755"/>
    <lineage>
        <taxon>unclassified sequences</taxon>
        <taxon>metagenomes</taxon>
        <taxon>ecological metagenomes</taxon>
    </lineage>
</organism>
<comment type="caution">
    <text evidence="1">The sequence shown here is derived from an EMBL/GenBank/DDBJ whole genome shotgun (WGS) entry which is preliminary data.</text>
</comment>
<feature type="non-terminal residue" evidence="1">
    <location>
        <position position="436"/>
    </location>
</feature>
<accession>A0A0F9A457</accession>
<name>A0A0F9A457_9ZZZZ</name>
<dbReference type="EMBL" id="LAZR01047986">
    <property type="protein sequence ID" value="KKK92945.1"/>
    <property type="molecule type" value="Genomic_DNA"/>
</dbReference>
<reference evidence="1" key="1">
    <citation type="journal article" date="2015" name="Nature">
        <title>Complex archaea that bridge the gap between prokaryotes and eukaryotes.</title>
        <authorList>
            <person name="Spang A."/>
            <person name="Saw J.H."/>
            <person name="Jorgensen S.L."/>
            <person name="Zaremba-Niedzwiedzka K."/>
            <person name="Martijn J."/>
            <person name="Lind A.E."/>
            <person name="van Eijk R."/>
            <person name="Schleper C."/>
            <person name="Guy L."/>
            <person name="Ettema T.J."/>
        </authorList>
    </citation>
    <scope>NUCLEOTIDE SEQUENCE</scope>
</reference>
<feature type="non-terminal residue" evidence="1">
    <location>
        <position position="1"/>
    </location>
</feature>
<proteinExistence type="predicted"/>